<accession>A0ACC3TFP6</accession>
<dbReference type="Proteomes" id="UP001489719">
    <property type="component" value="Unassembled WGS sequence"/>
</dbReference>
<name>A0ACC3TFP6_9ASCO</name>
<evidence type="ECO:0000313" key="2">
    <source>
        <dbReference type="Proteomes" id="UP001489719"/>
    </source>
</evidence>
<dbReference type="EMBL" id="MU970262">
    <property type="protein sequence ID" value="KAK9318938.1"/>
    <property type="molecule type" value="Genomic_DNA"/>
</dbReference>
<sequence length="368" mass="40818">MFSTFHANSLSSSSSSSSAGKSSKFASRGPINRQSYPFTTTNGSSIVVSSEYQSTRDSVPPVSPIPSYIVTADLAATPSLKGTPTIATSSSTIDPALSPTPGSALPAIEDIERRKRSYLDENLKARLVRLCVLHQSEYARRRTVQFWMDISHIFEAETGVPIKEPGQTVESLIRQRKEQLKYKSGVAEADTDLKQALDEFMQRFNEINMEEKGLSAQKEELAEIKARTKTIRRQIMLGRKKSDVGDDSDTETDGDRPSQPSRKRTKLSSSDVICKTMILSTRILVDALTSVMAPHNQQSQCDNANQSQNGSAISFDRATELEAQLHQMDKKISSLTHQAQEQTSRLEKQVQEQFSSLNETLAMILHKL</sequence>
<comment type="caution">
    <text evidence="1">The sequence shown here is derived from an EMBL/GenBank/DDBJ whole genome shotgun (WGS) entry which is preliminary data.</text>
</comment>
<gene>
    <name evidence="1" type="ORF">V1517DRAFT_334179</name>
</gene>
<proteinExistence type="predicted"/>
<protein>
    <submittedName>
        <fullName evidence="1">Uncharacterized protein</fullName>
    </submittedName>
</protein>
<reference evidence="2" key="1">
    <citation type="journal article" date="2024" name="Front. Bioeng. Biotechnol.">
        <title>Genome-scale model development and genomic sequencing of the oleaginous clade Lipomyces.</title>
        <authorList>
            <person name="Czajka J.J."/>
            <person name="Han Y."/>
            <person name="Kim J."/>
            <person name="Mondo S.J."/>
            <person name="Hofstad B.A."/>
            <person name="Robles A."/>
            <person name="Haridas S."/>
            <person name="Riley R."/>
            <person name="LaButti K."/>
            <person name="Pangilinan J."/>
            <person name="Andreopoulos W."/>
            <person name="Lipzen A."/>
            <person name="Yan J."/>
            <person name="Wang M."/>
            <person name="Ng V."/>
            <person name="Grigoriev I.V."/>
            <person name="Spatafora J.W."/>
            <person name="Magnuson J.K."/>
            <person name="Baker S.E."/>
            <person name="Pomraning K.R."/>
        </authorList>
    </citation>
    <scope>NUCLEOTIDE SEQUENCE [LARGE SCALE GENOMIC DNA]</scope>
    <source>
        <strain evidence="2">CBS 10300</strain>
    </source>
</reference>
<evidence type="ECO:0000313" key="1">
    <source>
        <dbReference type="EMBL" id="KAK9318938.1"/>
    </source>
</evidence>
<keyword evidence="2" id="KW-1185">Reference proteome</keyword>
<organism evidence="1 2">
    <name type="scientific">Lipomyces orientalis</name>
    <dbReference type="NCBI Taxonomy" id="1233043"/>
    <lineage>
        <taxon>Eukaryota</taxon>
        <taxon>Fungi</taxon>
        <taxon>Dikarya</taxon>
        <taxon>Ascomycota</taxon>
        <taxon>Saccharomycotina</taxon>
        <taxon>Lipomycetes</taxon>
        <taxon>Lipomycetales</taxon>
        <taxon>Lipomycetaceae</taxon>
        <taxon>Lipomyces</taxon>
    </lineage>
</organism>